<dbReference type="SMART" id="SM00342">
    <property type="entry name" value="HTH_ARAC"/>
    <property type="match status" value="1"/>
</dbReference>
<dbReference type="Proteomes" id="UP000253594">
    <property type="component" value="Unassembled WGS sequence"/>
</dbReference>
<dbReference type="PANTHER" id="PTHR46796:SF2">
    <property type="entry name" value="TRANSCRIPTIONAL REGULATORY PROTEIN"/>
    <property type="match status" value="1"/>
</dbReference>
<evidence type="ECO:0000256" key="4">
    <source>
        <dbReference type="ARBA" id="ARBA00037345"/>
    </source>
</evidence>
<dbReference type="AlphaFoldDB" id="A0A367MAB9"/>
<dbReference type="SUPFAM" id="SSF46689">
    <property type="entry name" value="Homeodomain-like"/>
    <property type="match status" value="1"/>
</dbReference>
<evidence type="ECO:0000256" key="2">
    <source>
        <dbReference type="ARBA" id="ARBA00023125"/>
    </source>
</evidence>
<evidence type="ECO:0000256" key="1">
    <source>
        <dbReference type="ARBA" id="ARBA00023015"/>
    </source>
</evidence>
<comment type="caution">
    <text evidence="6">The sequence shown here is derived from an EMBL/GenBank/DDBJ whole genome shotgun (WGS) entry which is preliminary data.</text>
</comment>
<name>A0A367MAB9_PSEAI</name>
<dbReference type="PRINTS" id="PR00032">
    <property type="entry name" value="HTHARAC"/>
</dbReference>
<organism evidence="6 7">
    <name type="scientific">Pseudomonas aeruginosa</name>
    <dbReference type="NCBI Taxonomy" id="287"/>
    <lineage>
        <taxon>Bacteria</taxon>
        <taxon>Pseudomonadati</taxon>
        <taxon>Pseudomonadota</taxon>
        <taxon>Gammaproteobacteria</taxon>
        <taxon>Pseudomonadales</taxon>
        <taxon>Pseudomonadaceae</taxon>
        <taxon>Pseudomonas</taxon>
    </lineage>
</organism>
<gene>
    <name evidence="6" type="ORF">DT376_12890</name>
</gene>
<evidence type="ECO:0000313" key="6">
    <source>
        <dbReference type="EMBL" id="RCI74457.1"/>
    </source>
</evidence>
<protein>
    <submittedName>
        <fullName evidence="6">AraC family transcriptional regulator</fullName>
    </submittedName>
</protein>
<dbReference type="Gene3D" id="1.10.10.60">
    <property type="entry name" value="Homeodomain-like"/>
    <property type="match status" value="2"/>
</dbReference>
<feature type="domain" description="HTH araC/xylS-type" evidence="5">
    <location>
        <begin position="1"/>
        <end position="69"/>
    </location>
</feature>
<dbReference type="PANTHER" id="PTHR46796">
    <property type="entry name" value="HTH-TYPE TRANSCRIPTIONAL ACTIVATOR RHAS-RELATED"/>
    <property type="match status" value="1"/>
</dbReference>
<dbReference type="InterPro" id="IPR018060">
    <property type="entry name" value="HTH_AraC"/>
</dbReference>
<evidence type="ECO:0000256" key="3">
    <source>
        <dbReference type="ARBA" id="ARBA00023163"/>
    </source>
</evidence>
<dbReference type="InterPro" id="IPR009057">
    <property type="entry name" value="Homeodomain-like_sf"/>
</dbReference>
<evidence type="ECO:0000259" key="5">
    <source>
        <dbReference type="PROSITE" id="PS01124"/>
    </source>
</evidence>
<feature type="non-terminal residue" evidence="6">
    <location>
        <position position="1"/>
    </location>
</feature>
<keyword evidence="2" id="KW-0238">DNA-binding</keyword>
<dbReference type="GO" id="GO:0043565">
    <property type="term" value="F:sequence-specific DNA binding"/>
    <property type="evidence" value="ECO:0007669"/>
    <property type="project" value="InterPro"/>
</dbReference>
<reference evidence="6 7" key="1">
    <citation type="submission" date="2018-07" db="EMBL/GenBank/DDBJ databases">
        <title>Mechanisms of high-level aminoglycoside resistance among Gram-negative pathogens in Brazil.</title>
        <authorList>
            <person name="Ballaben A.S."/>
            <person name="Darini A.L.C."/>
            <person name="Doi Y."/>
        </authorList>
    </citation>
    <scope>NUCLEOTIDE SEQUENCE [LARGE SCALE GENOMIC DNA]</scope>
    <source>
        <strain evidence="6 7">B2-305</strain>
    </source>
</reference>
<proteinExistence type="predicted"/>
<dbReference type="InterPro" id="IPR020449">
    <property type="entry name" value="Tscrpt_reg_AraC-type_HTH"/>
</dbReference>
<keyword evidence="1" id="KW-0805">Transcription regulation</keyword>
<evidence type="ECO:0000313" key="7">
    <source>
        <dbReference type="Proteomes" id="UP000253594"/>
    </source>
</evidence>
<dbReference type="PROSITE" id="PS01124">
    <property type="entry name" value="HTH_ARAC_FAMILY_2"/>
    <property type="match status" value="1"/>
</dbReference>
<dbReference type="InterPro" id="IPR050204">
    <property type="entry name" value="AraC_XylS_family_regulators"/>
</dbReference>
<keyword evidence="3" id="KW-0804">Transcription</keyword>
<dbReference type="GO" id="GO:0003700">
    <property type="term" value="F:DNA-binding transcription factor activity"/>
    <property type="evidence" value="ECO:0007669"/>
    <property type="project" value="InterPro"/>
</dbReference>
<comment type="function">
    <text evidence="4">Regulatory protein of the TOL plasmid xyl operons. XylS activates the xylXYZLTEGFJQKIH operon required for the degradation of toluene, m-xylene and p-xylene.</text>
</comment>
<accession>A0A367MAB9</accession>
<dbReference type="EMBL" id="QORE01000365">
    <property type="protein sequence ID" value="RCI74457.1"/>
    <property type="molecule type" value="Genomic_DNA"/>
</dbReference>
<sequence length="79" mass="8806">HLLRAFKKATGLSPRQWSMQLRTRRALGLLRRGLAVGEVALELGFADQSHLGRQFKQAYGVAPGEYRSACARSSLTTYE</sequence>
<dbReference type="Pfam" id="PF12833">
    <property type="entry name" value="HTH_18"/>
    <property type="match status" value="1"/>
</dbReference>